<sequence>MDSLERSAMSASRGGDLQPRVAIIRRRPSPDLGRRGSPAVEGFPASPHQHLDLSPLLSRHLLAPAFGAAERVLTSAKKKSHRLTD</sequence>
<keyword evidence="3" id="KW-1185">Reference proteome</keyword>
<feature type="region of interest" description="Disordered" evidence="1">
    <location>
        <begin position="1"/>
        <end position="47"/>
    </location>
</feature>
<reference evidence="2" key="2">
    <citation type="submission" date="2013-04" db="UniProtKB">
        <authorList>
            <consortium name="EnsemblPlants"/>
        </authorList>
    </citation>
    <scope>IDENTIFICATION</scope>
</reference>
<accession>J3LKP2</accession>
<dbReference type="Gramene" id="OB03G16180.1">
    <property type="protein sequence ID" value="OB03G16180.1"/>
    <property type="gene ID" value="OB03G16180"/>
</dbReference>
<dbReference type="Proteomes" id="UP000006038">
    <property type="component" value="Chromosome 3"/>
</dbReference>
<reference evidence="2" key="1">
    <citation type="journal article" date="2013" name="Nat. Commun.">
        <title>Whole-genome sequencing of Oryza brachyantha reveals mechanisms underlying Oryza genome evolution.</title>
        <authorList>
            <person name="Chen J."/>
            <person name="Huang Q."/>
            <person name="Gao D."/>
            <person name="Wang J."/>
            <person name="Lang Y."/>
            <person name="Liu T."/>
            <person name="Li B."/>
            <person name="Bai Z."/>
            <person name="Luis Goicoechea J."/>
            <person name="Liang C."/>
            <person name="Chen C."/>
            <person name="Zhang W."/>
            <person name="Sun S."/>
            <person name="Liao Y."/>
            <person name="Zhang X."/>
            <person name="Yang L."/>
            <person name="Song C."/>
            <person name="Wang M."/>
            <person name="Shi J."/>
            <person name="Liu G."/>
            <person name="Liu J."/>
            <person name="Zhou H."/>
            <person name="Zhou W."/>
            <person name="Yu Q."/>
            <person name="An N."/>
            <person name="Chen Y."/>
            <person name="Cai Q."/>
            <person name="Wang B."/>
            <person name="Liu B."/>
            <person name="Min J."/>
            <person name="Huang Y."/>
            <person name="Wu H."/>
            <person name="Li Z."/>
            <person name="Zhang Y."/>
            <person name="Yin Y."/>
            <person name="Song W."/>
            <person name="Jiang J."/>
            <person name="Jackson S.A."/>
            <person name="Wing R.A."/>
            <person name="Wang J."/>
            <person name="Chen M."/>
        </authorList>
    </citation>
    <scope>NUCLEOTIDE SEQUENCE [LARGE SCALE GENOMIC DNA]</scope>
    <source>
        <strain evidence="2">cv. IRGC 101232</strain>
    </source>
</reference>
<protein>
    <submittedName>
        <fullName evidence="2">Uncharacterized protein</fullName>
    </submittedName>
</protein>
<proteinExistence type="predicted"/>
<evidence type="ECO:0000256" key="1">
    <source>
        <dbReference type="SAM" id="MobiDB-lite"/>
    </source>
</evidence>
<dbReference type="AlphaFoldDB" id="J3LKP2"/>
<dbReference type="EnsemblPlants" id="OB03G16180.1">
    <property type="protein sequence ID" value="OB03G16180.1"/>
    <property type="gene ID" value="OB03G16180"/>
</dbReference>
<organism evidence="2">
    <name type="scientific">Oryza brachyantha</name>
    <name type="common">malo sina</name>
    <dbReference type="NCBI Taxonomy" id="4533"/>
    <lineage>
        <taxon>Eukaryota</taxon>
        <taxon>Viridiplantae</taxon>
        <taxon>Streptophyta</taxon>
        <taxon>Embryophyta</taxon>
        <taxon>Tracheophyta</taxon>
        <taxon>Spermatophyta</taxon>
        <taxon>Magnoliopsida</taxon>
        <taxon>Liliopsida</taxon>
        <taxon>Poales</taxon>
        <taxon>Poaceae</taxon>
        <taxon>BOP clade</taxon>
        <taxon>Oryzoideae</taxon>
        <taxon>Oryzeae</taxon>
        <taxon>Oryzinae</taxon>
        <taxon>Oryza</taxon>
    </lineage>
</organism>
<evidence type="ECO:0000313" key="3">
    <source>
        <dbReference type="Proteomes" id="UP000006038"/>
    </source>
</evidence>
<name>J3LKP2_ORYBR</name>
<evidence type="ECO:0000313" key="2">
    <source>
        <dbReference type="EnsemblPlants" id="OB03G16180.1"/>
    </source>
</evidence>
<dbReference type="HOGENOM" id="CLU_2516255_0_0_1"/>